<feature type="signal peptide" evidence="2">
    <location>
        <begin position="1"/>
        <end position="22"/>
    </location>
</feature>
<proteinExistence type="evidence at transcript level"/>
<feature type="compositionally biased region" description="Basic and acidic residues" evidence="1">
    <location>
        <begin position="82"/>
        <end position="95"/>
    </location>
</feature>
<feature type="compositionally biased region" description="Low complexity" evidence="1">
    <location>
        <begin position="96"/>
        <end position="105"/>
    </location>
</feature>
<keyword evidence="2" id="KW-0732">Signal</keyword>
<organism evidence="3">
    <name type="scientific">Locusta migratoria</name>
    <name type="common">Migratory locust</name>
    <dbReference type="NCBI Taxonomy" id="7004"/>
    <lineage>
        <taxon>Eukaryota</taxon>
        <taxon>Metazoa</taxon>
        <taxon>Ecdysozoa</taxon>
        <taxon>Arthropoda</taxon>
        <taxon>Hexapoda</taxon>
        <taxon>Insecta</taxon>
        <taxon>Pterygota</taxon>
        <taxon>Neoptera</taxon>
        <taxon>Polyneoptera</taxon>
        <taxon>Orthoptera</taxon>
        <taxon>Caelifera</taxon>
        <taxon>Acrididea</taxon>
        <taxon>Acridomorpha</taxon>
        <taxon>Acridoidea</taxon>
        <taxon>Acrididae</taxon>
        <taxon>Oedipodinae</taxon>
        <taxon>Locusta</taxon>
    </lineage>
</organism>
<reference evidence="3" key="1">
    <citation type="journal article" date="2015" name="Insect Biochem. Mol. Biol.">
        <title>Molecular characterization and expression profiles of neuropeptide precursors in the migratory locust.</title>
        <authorList>
            <person name="Hou L."/>
            <person name="Jiang F."/>
            <person name="Yang P."/>
            <person name="Wang X."/>
            <person name="Kang L."/>
        </authorList>
    </citation>
    <scope>NUCLEOTIDE SEQUENCE</scope>
</reference>
<evidence type="ECO:0000256" key="1">
    <source>
        <dbReference type="SAM" id="MobiDB-lite"/>
    </source>
</evidence>
<evidence type="ECO:0000313" key="3">
    <source>
        <dbReference type="EMBL" id="AKN21250.1"/>
    </source>
</evidence>
<dbReference type="EMBL" id="KP895551">
    <property type="protein sequence ID" value="AKN21250.1"/>
    <property type="molecule type" value="mRNA"/>
</dbReference>
<feature type="region of interest" description="Disordered" evidence="1">
    <location>
        <begin position="69"/>
        <end position="105"/>
    </location>
</feature>
<sequence>MIRCSVINLILAGALVVALCSATCDFCGRECSKACGTNYFRTCCLNYLRKRSGPPGLHLELMLLPPDGSAVRGHGRGSAEAGRLRDEREHNRPHDASGAAARGAPVADDDGVQFIYSV</sequence>
<accession>A0A0H3YI81</accession>
<feature type="chain" id="PRO_5005204092" evidence="2">
    <location>
        <begin position="23"/>
        <end position="118"/>
    </location>
</feature>
<evidence type="ECO:0000256" key="2">
    <source>
        <dbReference type="SAM" id="SignalP"/>
    </source>
</evidence>
<dbReference type="AlphaFoldDB" id="A0A0H3YI81"/>
<name>A0A0H3YI81_LOCMI</name>
<protein>
    <submittedName>
        <fullName evidence="3">Trissin</fullName>
    </submittedName>
</protein>